<dbReference type="GO" id="GO:0015031">
    <property type="term" value="P:protein transport"/>
    <property type="evidence" value="ECO:0007669"/>
    <property type="project" value="UniProtKB-KW"/>
</dbReference>
<keyword evidence="6 13" id="KW-0812">Transmembrane</keyword>
<dbReference type="Pfam" id="PF02096">
    <property type="entry name" value="60KD_IMP"/>
    <property type="match status" value="1"/>
</dbReference>
<dbReference type="PANTHER" id="PTHR12428">
    <property type="entry name" value="OXA1"/>
    <property type="match status" value="1"/>
</dbReference>
<evidence type="ECO:0000256" key="6">
    <source>
        <dbReference type="ARBA" id="ARBA00022692"/>
    </source>
</evidence>
<evidence type="ECO:0000313" key="18">
    <source>
        <dbReference type="Proteomes" id="UP000315750"/>
    </source>
</evidence>
<evidence type="ECO:0000256" key="9">
    <source>
        <dbReference type="ARBA" id="ARBA00023136"/>
    </source>
</evidence>
<feature type="transmembrane region" description="Helical" evidence="15">
    <location>
        <begin position="588"/>
        <end position="606"/>
    </location>
</feature>
<evidence type="ECO:0000256" key="11">
    <source>
        <dbReference type="ARBA" id="ARBA00033245"/>
    </source>
</evidence>
<evidence type="ECO:0000256" key="3">
    <source>
        <dbReference type="ARBA" id="ARBA00015325"/>
    </source>
</evidence>
<feature type="compositionally biased region" description="Polar residues" evidence="14">
    <location>
        <begin position="738"/>
        <end position="747"/>
    </location>
</feature>
<accession>A0A518AST4</accession>
<evidence type="ECO:0000256" key="7">
    <source>
        <dbReference type="ARBA" id="ARBA00022927"/>
    </source>
</evidence>
<feature type="transmembrane region" description="Helical" evidence="15">
    <location>
        <begin position="697"/>
        <end position="723"/>
    </location>
</feature>
<evidence type="ECO:0000256" key="14">
    <source>
        <dbReference type="SAM" id="MobiDB-lite"/>
    </source>
</evidence>
<name>A0A518AST4_9BACT</name>
<dbReference type="InterPro" id="IPR001478">
    <property type="entry name" value="PDZ"/>
</dbReference>
<dbReference type="InterPro" id="IPR036034">
    <property type="entry name" value="PDZ_sf"/>
</dbReference>
<evidence type="ECO:0000256" key="1">
    <source>
        <dbReference type="ARBA" id="ARBA00004651"/>
    </source>
</evidence>
<gene>
    <name evidence="17" type="primary">yidC</name>
    <name evidence="17" type="ORF">Pan181_40100</name>
</gene>
<dbReference type="Gene3D" id="2.30.42.10">
    <property type="match status" value="1"/>
</dbReference>
<feature type="domain" description="PDZ" evidence="16">
    <location>
        <begin position="107"/>
        <end position="187"/>
    </location>
</feature>
<organism evidence="17 18">
    <name type="scientific">Aeoliella mucimassa</name>
    <dbReference type="NCBI Taxonomy" id="2527972"/>
    <lineage>
        <taxon>Bacteria</taxon>
        <taxon>Pseudomonadati</taxon>
        <taxon>Planctomycetota</taxon>
        <taxon>Planctomycetia</taxon>
        <taxon>Pirellulales</taxon>
        <taxon>Lacipirellulaceae</taxon>
        <taxon>Aeoliella</taxon>
    </lineage>
</organism>
<sequence length="773" mass="85206">MLWTLFNPPKVVKPKPDADANAVAEAEGGDAAGAEGDDPASGEEQGDQAPPAEQIVAPEVDSPPFVTLGSIDPDSPYRMAATFDTHGATIRRIQLASPKYRDLHDQSGFLGQLELTDSPTGVVIQSVTPGSPAALAGVEADDVLTSIQPAANSKMVGGDIKEVADFALAMAKSKPGEEVTVTVQRGGAAKTLTAKLIRRPLELIRPEQENIFLHSDKLPPEFEAHPSLEITISRIEPYNGTVQAFDKANAELVTGVWAVDDTVADQLTFSKVLPELGIEVVKRLKIAKDVSEEQATEDTNNEITYHFEFDVEIRNLLSTPQQVQYVLQGPNGLPIEGFWYASKVGRGWSGYGIRDVLMRTYGSAEKDFACRNIAKGKINPYGDGESLAYIGVDAQYFAATMVPLKQAVEERWYTTFTPVIASTKIDDKNSYQQKYQNSSFKLTSQMLELAAKDEAGSSKTHASTLFTGPKHPDLLAEYTLPAAPQQSLDDFVYYGYSGNLGIPQLMVGILNFFYSFLGNYGLAIFGLTVLARGLMTPLSRKQAKNMAMMQELRPEIDRIKERYKDDTQAQMKAQQELFAKHNYNPMGGCLLMFIQLPIFIGLYRALMVDVDLRQASLIPGLRWCSNLAAPDMLIDWSGMPWPQWFLNGEGMFALGPYLNILPLVTVSLFLLQQKMFMPPAADEQAEMMQKVTKFMMFFMGFMFFKVAAGLCLYFIASSIWGIAERKMIPRPEPPKTNVPKTSVSNKPKNSDRDSTANKKLATSKANKGGKKKR</sequence>
<keyword evidence="4" id="KW-0813">Transport</keyword>
<dbReference type="AlphaFoldDB" id="A0A518AST4"/>
<evidence type="ECO:0000256" key="5">
    <source>
        <dbReference type="ARBA" id="ARBA00022475"/>
    </source>
</evidence>
<dbReference type="PANTHER" id="PTHR12428:SF65">
    <property type="entry name" value="CYTOCHROME C OXIDASE ASSEMBLY PROTEIN COX18, MITOCHONDRIAL"/>
    <property type="match status" value="1"/>
</dbReference>
<feature type="transmembrane region" description="Helical" evidence="15">
    <location>
        <begin position="651"/>
        <end position="671"/>
    </location>
</feature>
<evidence type="ECO:0000313" key="17">
    <source>
        <dbReference type="EMBL" id="QDU57788.1"/>
    </source>
</evidence>
<dbReference type="Pfam" id="PF14849">
    <property type="entry name" value="YidC_periplas"/>
    <property type="match status" value="1"/>
</dbReference>
<evidence type="ECO:0000256" key="12">
    <source>
        <dbReference type="ARBA" id="ARBA00033342"/>
    </source>
</evidence>
<keyword evidence="18" id="KW-1185">Reference proteome</keyword>
<dbReference type="EMBL" id="CP036278">
    <property type="protein sequence ID" value="QDU57788.1"/>
    <property type="molecule type" value="Genomic_DNA"/>
</dbReference>
<dbReference type="InterPro" id="IPR001708">
    <property type="entry name" value="YidC/ALB3/OXA1/COX18"/>
</dbReference>
<feature type="region of interest" description="Disordered" evidence="14">
    <location>
        <begin position="1"/>
        <end position="63"/>
    </location>
</feature>
<dbReference type="OrthoDB" id="9780552at2"/>
<dbReference type="Pfam" id="PF13180">
    <property type="entry name" value="PDZ_2"/>
    <property type="match status" value="1"/>
</dbReference>
<dbReference type="GO" id="GO:0005886">
    <property type="term" value="C:plasma membrane"/>
    <property type="evidence" value="ECO:0007669"/>
    <property type="project" value="UniProtKB-SubCell"/>
</dbReference>
<dbReference type="InterPro" id="IPR047196">
    <property type="entry name" value="YidC_ALB_C"/>
</dbReference>
<keyword evidence="5" id="KW-1003">Cell membrane</keyword>
<dbReference type="InterPro" id="IPR028053">
    <property type="entry name" value="Membr_insert_YidC_N"/>
</dbReference>
<evidence type="ECO:0000259" key="16">
    <source>
        <dbReference type="SMART" id="SM00228"/>
    </source>
</evidence>
<feature type="compositionally biased region" description="Acidic residues" evidence="14">
    <location>
        <begin position="35"/>
        <end position="46"/>
    </location>
</feature>
<reference evidence="17 18" key="1">
    <citation type="submission" date="2019-02" db="EMBL/GenBank/DDBJ databases">
        <title>Deep-cultivation of Planctomycetes and their phenomic and genomic characterization uncovers novel biology.</title>
        <authorList>
            <person name="Wiegand S."/>
            <person name="Jogler M."/>
            <person name="Boedeker C."/>
            <person name="Pinto D."/>
            <person name="Vollmers J."/>
            <person name="Rivas-Marin E."/>
            <person name="Kohn T."/>
            <person name="Peeters S.H."/>
            <person name="Heuer A."/>
            <person name="Rast P."/>
            <person name="Oberbeckmann S."/>
            <person name="Bunk B."/>
            <person name="Jeske O."/>
            <person name="Meyerdierks A."/>
            <person name="Storesund J.E."/>
            <person name="Kallscheuer N."/>
            <person name="Luecker S."/>
            <person name="Lage O.M."/>
            <person name="Pohl T."/>
            <person name="Merkel B.J."/>
            <person name="Hornburger P."/>
            <person name="Mueller R.-W."/>
            <person name="Bruemmer F."/>
            <person name="Labrenz M."/>
            <person name="Spormann A.M."/>
            <person name="Op den Camp H."/>
            <person name="Overmann J."/>
            <person name="Amann R."/>
            <person name="Jetten M.S.M."/>
            <person name="Mascher T."/>
            <person name="Medema M.H."/>
            <person name="Devos D.P."/>
            <person name="Kaster A.-K."/>
            <person name="Ovreas L."/>
            <person name="Rohde M."/>
            <person name="Galperin M.Y."/>
            <person name="Jogler C."/>
        </authorList>
    </citation>
    <scope>NUCLEOTIDE SEQUENCE [LARGE SCALE GENOMIC DNA]</scope>
    <source>
        <strain evidence="17 18">Pan181</strain>
    </source>
</reference>
<dbReference type="RefSeq" id="WP_145249159.1">
    <property type="nucleotide sequence ID" value="NZ_CP036278.1"/>
</dbReference>
<evidence type="ECO:0000256" key="13">
    <source>
        <dbReference type="RuleBase" id="RU003945"/>
    </source>
</evidence>
<evidence type="ECO:0000256" key="15">
    <source>
        <dbReference type="SAM" id="Phobius"/>
    </source>
</evidence>
<keyword evidence="7" id="KW-0653">Protein transport</keyword>
<keyword evidence="8 15" id="KW-1133">Transmembrane helix</keyword>
<dbReference type="SUPFAM" id="SSF50156">
    <property type="entry name" value="PDZ domain-like"/>
    <property type="match status" value="1"/>
</dbReference>
<comment type="subcellular location">
    <subcellularLocation>
        <location evidence="1">Cell membrane</location>
        <topology evidence="1">Multi-pass membrane protein</topology>
    </subcellularLocation>
    <subcellularLocation>
        <location evidence="13">Membrane</location>
        <topology evidence="13">Multi-pass membrane protein</topology>
    </subcellularLocation>
</comment>
<keyword evidence="10" id="KW-0143">Chaperone</keyword>
<keyword evidence="9 15" id="KW-0472">Membrane</keyword>
<dbReference type="InterPro" id="IPR028055">
    <property type="entry name" value="YidC/Oxa/ALB_C"/>
</dbReference>
<dbReference type="GO" id="GO:0032977">
    <property type="term" value="F:membrane insertase activity"/>
    <property type="evidence" value="ECO:0007669"/>
    <property type="project" value="InterPro"/>
</dbReference>
<protein>
    <recommendedName>
        <fullName evidence="3">Membrane protein insertase YidC</fullName>
    </recommendedName>
    <alternativeName>
        <fullName evidence="12">Foldase YidC</fullName>
    </alternativeName>
    <alternativeName>
        <fullName evidence="11">Membrane integrase YidC</fullName>
    </alternativeName>
</protein>
<evidence type="ECO:0000256" key="4">
    <source>
        <dbReference type="ARBA" id="ARBA00022448"/>
    </source>
</evidence>
<proteinExistence type="inferred from homology"/>
<evidence type="ECO:0000256" key="10">
    <source>
        <dbReference type="ARBA" id="ARBA00023186"/>
    </source>
</evidence>
<dbReference type="KEGG" id="amuc:Pan181_40100"/>
<dbReference type="SMART" id="SM00228">
    <property type="entry name" value="PDZ"/>
    <property type="match status" value="1"/>
</dbReference>
<feature type="region of interest" description="Disordered" evidence="14">
    <location>
        <begin position="730"/>
        <end position="773"/>
    </location>
</feature>
<dbReference type="InterPro" id="IPR038221">
    <property type="entry name" value="YidC_periplasmic_sf"/>
</dbReference>
<dbReference type="CDD" id="cd20070">
    <property type="entry name" value="5TM_YidC_Alb3"/>
    <property type="match status" value="1"/>
</dbReference>
<dbReference type="GO" id="GO:0051205">
    <property type="term" value="P:protein insertion into membrane"/>
    <property type="evidence" value="ECO:0007669"/>
    <property type="project" value="TreeGrafter"/>
</dbReference>
<dbReference type="NCBIfam" id="TIGR03592">
    <property type="entry name" value="yidC_oxa1_cterm"/>
    <property type="match status" value="1"/>
</dbReference>
<evidence type="ECO:0000256" key="8">
    <source>
        <dbReference type="ARBA" id="ARBA00022989"/>
    </source>
</evidence>
<feature type="transmembrane region" description="Helical" evidence="15">
    <location>
        <begin position="512"/>
        <end position="534"/>
    </location>
</feature>
<dbReference type="Proteomes" id="UP000315750">
    <property type="component" value="Chromosome"/>
</dbReference>
<comment type="similarity">
    <text evidence="2">Belongs to the OXA1/ALB3/YidC family. Type 1 subfamily.</text>
</comment>
<dbReference type="Gene3D" id="2.70.98.90">
    <property type="match status" value="1"/>
</dbReference>
<evidence type="ECO:0000256" key="2">
    <source>
        <dbReference type="ARBA" id="ARBA00010527"/>
    </source>
</evidence>